<keyword evidence="7 19" id="KW-0808">Transferase</keyword>
<evidence type="ECO:0000256" key="7">
    <source>
        <dbReference type="ARBA" id="ARBA00022679"/>
    </source>
</evidence>
<comment type="subcellular location">
    <subcellularLocation>
        <location evidence="3">Membrane</location>
        <topology evidence="3">Multi-pass membrane protein</topology>
    </subcellularLocation>
</comment>
<dbReference type="InterPro" id="IPR019349">
    <property type="entry name" value="Ribosomal_mS35_mit"/>
</dbReference>
<keyword evidence="13 20" id="KW-0472">Membrane</keyword>
<dbReference type="GO" id="GO:0003735">
    <property type="term" value="F:structural constituent of ribosome"/>
    <property type="evidence" value="ECO:0007669"/>
    <property type="project" value="InterPro"/>
</dbReference>
<dbReference type="EMBL" id="JAUCMV010000003">
    <property type="protein sequence ID" value="KAK0410921.1"/>
    <property type="molecule type" value="Genomic_DNA"/>
</dbReference>
<keyword evidence="11 20" id="KW-1133">Transmembrane helix</keyword>
<evidence type="ECO:0000256" key="10">
    <source>
        <dbReference type="ARBA" id="ARBA00022842"/>
    </source>
</evidence>
<dbReference type="GO" id="GO:0046872">
    <property type="term" value="F:metal ion binding"/>
    <property type="evidence" value="ECO:0007669"/>
    <property type="project" value="UniProtKB-KW"/>
</dbReference>
<feature type="transmembrane region" description="Helical" evidence="20">
    <location>
        <begin position="219"/>
        <end position="237"/>
    </location>
</feature>
<accession>A0AA39HT93</accession>
<evidence type="ECO:0000256" key="11">
    <source>
        <dbReference type="ARBA" id="ARBA00022989"/>
    </source>
</evidence>
<keyword evidence="6" id="KW-0444">Lipid biosynthesis</keyword>
<keyword evidence="10" id="KW-0460">Magnesium</keyword>
<comment type="caution">
    <text evidence="22">The sequence shown here is derived from an EMBL/GenBank/DDBJ whole genome shotgun (WGS) entry which is preliminary data.</text>
</comment>
<evidence type="ECO:0000313" key="22">
    <source>
        <dbReference type="EMBL" id="KAK0410921.1"/>
    </source>
</evidence>
<evidence type="ECO:0000256" key="19">
    <source>
        <dbReference type="RuleBase" id="RU003750"/>
    </source>
</evidence>
<dbReference type="FunFam" id="1.20.120.1760:FF:000003">
    <property type="entry name" value="CDP-diacylglycerol--inositol 3-phosphatidyltransferase"/>
    <property type="match status" value="1"/>
</dbReference>
<gene>
    <name evidence="22" type="ORF">QR680_005395</name>
</gene>
<evidence type="ECO:0000256" key="15">
    <source>
        <dbReference type="ARBA" id="ARBA00023211"/>
    </source>
</evidence>
<keyword evidence="15" id="KW-0464">Manganese</keyword>
<keyword evidence="23" id="KW-1185">Reference proteome</keyword>
<name>A0AA39HT93_9BILA</name>
<evidence type="ECO:0000259" key="21">
    <source>
        <dbReference type="Pfam" id="PF10213"/>
    </source>
</evidence>
<feature type="domain" description="Small ribosomal subunit protein mS35 mitochondrial conserved" evidence="21">
    <location>
        <begin position="480"/>
        <end position="565"/>
    </location>
</feature>
<evidence type="ECO:0000256" key="5">
    <source>
        <dbReference type="ARBA" id="ARBA00013212"/>
    </source>
</evidence>
<evidence type="ECO:0000256" key="13">
    <source>
        <dbReference type="ARBA" id="ARBA00023136"/>
    </source>
</evidence>
<dbReference type="InterPro" id="IPR043130">
    <property type="entry name" value="CDP-OH_PTrfase_TM_dom"/>
</dbReference>
<dbReference type="EC" id="2.7.8.11" evidence="5"/>
<reference evidence="22" key="1">
    <citation type="submission" date="2023-06" db="EMBL/GenBank/DDBJ databases">
        <title>Genomic analysis of the entomopathogenic nematode Steinernema hermaphroditum.</title>
        <authorList>
            <person name="Schwarz E.M."/>
            <person name="Heppert J.K."/>
            <person name="Baniya A."/>
            <person name="Schwartz H.T."/>
            <person name="Tan C.-H."/>
            <person name="Antoshechkin I."/>
            <person name="Sternberg P.W."/>
            <person name="Goodrich-Blair H."/>
            <person name="Dillman A.R."/>
        </authorList>
    </citation>
    <scope>NUCLEOTIDE SEQUENCE</scope>
    <source>
        <strain evidence="22">PS9179</strain>
        <tissue evidence="22">Whole animal</tissue>
    </source>
</reference>
<keyword evidence="8 20" id="KW-0812">Transmembrane</keyword>
<keyword evidence="9" id="KW-0479">Metal-binding</keyword>
<evidence type="ECO:0000256" key="14">
    <source>
        <dbReference type="ARBA" id="ARBA00023209"/>
    </source>
</evidence>
<dbReference type="InterPro" id="IPR039848">
    <property type="entry name" value="Ribosomal_mS35_mt"/>
</dbReference>
<dbReference type="GO" id="GO:0005763">
    <property type="term" value="C:mitochondrial small ribosomal subunit"/>
    <property type="evidence" value="ECO:0007669"/>
    <property type="project" value="TreeGrafter"/>
</dbReference>
<evidence type="ECO:0000256" key="1">
    <source>
        <dbReference type="ARBA" id="ARBA00001936"/>
    </source>
</evidence>
<sequence>MDYDCLPDQFAIDYGILYFVGEMRLSTRPIRRRKSENSVDVTLLTAASGESLVREIYGCQQVEANVAIDKEGKTATPRNSRRMADTTVFLFYPNLVGYARIVLAIISFAYMTSNPLRACLCYFLSAMLDAIDGHLARIYNQGSRFGAMLDQLTDRCAFMALLMALCHFYPRWMFWFQMTAVIDIASHWLHLHATDLTRKASHKSSSNPILNLYYTSRPFLFFMCFGNEAFFGLLYVNAFWQGPALFAGVHLMGLVAFVFFPVAFVKSVISLVHLVTASQTVVQHDVELIEARENSVRTEATLAEKMKRAAMGIDQQETEAVQRERVENELDDKGEPFREAFVKPKRKLNAQLQLERMTGRAEVEKFSRTDLMDRLAVRRPRHEEMSTDQDWPSVWPTAASFKASVVPLPVRMGSRPNPDRRPPFKKVGNLELVKIPNFLHLTPEAIERQCNAIKKFCTPWPKELKEVPELSDKYLPMQISYSDYIHQGTSLRDGRARLCTVTMKLADLKLDEKSREKFIRLVGSRYDEESDVLTIVTDRCHTRKQNRDYAMYLLTVLFRESKKRESWEQLAERRDNLKVQFEGSQGEKHLKEIVEKSDGLEDLKKGNINKNPKIRKFAEVWHKYRNEKETAESTRSYSASVRDLLGIQSLDDKCKVVEANRAMD</sequence>
<evidence type="ECO:0000256" key="18">
    <source>
        <dbReference type="ARBA" id="ARBA00079946"/>
    </source>
</evidence>
<dbReference type="Pfam" id="PF01066">
    <property type="entry name" value="CDP-OH_P_transf"/>
    <property type="match status" value="1"/>
</dbReference>
<comment type="similarity">
    <text evidence="4 19">Belongs to the CDP-alcohol phosphatidyltransferase class-I family.</text>
</comment>
<evidence type="ECO:0000256" key="8">
    <source>
        <dbReference type="ARBA" id="ARBA00022692"/>
    </source>
</evidence>
<evidence type="ECO:0000256" key="12">
    <source>
        <dbReference type="ARBA" id="ARBA00023098"/>
    </source>
</evidence>
<dbReference type="InterPro" id="IPR048254">
    <property type="entry name" value="CDP_ALCOHOL_P_TRANSF_CS"/>
</dbReference>
<feature type="transmembrane region" description="Helical" evidence="20">
    <location>
        <begin position="244"/>
        <end position="264"/>
    </location>
</feature>
<dbReference type="GO" id="GO:0003881">
    <property type="term" value="F:CDP-diacylglycerol-inositol 3-phosphatidyltransferase activity"/>
    <property type="evidence" value="ECO:0007669"/>
    <property type="project" value="UniProtKB-EC"/>
</dbReference>
<protein>
    <recommendedName>
        <fullName evidence="17">CDP-diacylglycerol--inositol 3-phosphatidyltransferase</fullName>
        <ecNumber evidence="5">2.7.8.11</ecNumber>
    </recommendedName>
    <alternativeName>
        <fullName evidence="18">Phosphatidylinositol synthase</fullName>
    </alternativeName>
</protein>
<evidence type="ECO:0000313" key="23">
    <source>
        <dbReference type="Proteomes" id="UP001175271"/>
    </source>
</evidence>
<keyword evidence="14" id="KW-0594">Phospholipid biosynthesis</keyword>
<dbReference type="AlphaFoldDB" id="A0AA39HT93"/>
<organism evidence="22 23">
    <name type="scientific">Steinernema hermaphroditum</name>
    <dbReference type="NCBI Taxonomy" id="289476"/>
    <lineage>
        <taxon>Eukaryota</taxon>
        <taxon>Metazoa</taxon>
        <taxon>Ecdysozoa</taxon>
        <taxon>Nematoda</taxon>
        <taxon>Chromadorea</taxon>
        <taxon>Rhabditida</taxon>
        <taxon>Tylenchina</taxon>
        <taxon>Panagrolaimomorpha</taxon>
        <taxon>Strongyloidoidea</taxon>
        <taxon>Steinernematidae</taxon>
        <taxon>Steinernema</taxon>
    </lineage>
</organism>
<keyword evidence="16" id="KW-1208">Phospholipid metabolism</keyword>
<dbReference type="Gene3D" id="1.20.120.1760">
    <property type="match status" value="1"/>
</dbReference>
<dbReference type="PANTHER" id="PTHR13490:SF0">
    <property type="entry name" value="SMALL RIBOSOMAL SUBUNIT PROTEIN MS35"/>
    <property type="match status" value="1"/>
</dbReference>
<evidence type="ECO:0000256" key="20">
    <source>
        <dbReference type="SAM" id="Phobius"/>
    </source>
</evidence>
<keyword evidence="12" id="KW-0443">Lipid metabolism</keyword>
<dbReference type="Pfam" id="PF10213">
    <property type="entry name" value="MRP-S28"/>
    <property type="match status" value="1"/>
</dbReference>
<comment type="cofactor">
    <cofactor evidence="1">
        <name>Mn(2+)</name>
        <dbReference type="ChEBI" id="CHEBI:29035"/>
    </cofactor>
</comment>
<evidence type="ECO:0000256" key="9">
    <source>
        <dbReference type="ARBA" id="ARBA00022723"/>
    </source>
</evidence>
<proteinExistence type="inferred from homology"/>
<dbReference type="GO" id="GO:0016020">
    <property type="term" value="C:membrane"/>
    <property type="evidence" value="ECO:0007669"/>
    <property type="project" value="UniProtKB-SubCell"/>
</dbReference>
<evidence type="ECO:0000256" key="17">
    <source>
        <dbReference type="ARBA" id="ARBA00070582"/>
    </source>
</evidence>
<comment type="cofactor">
    <cofactor evidence="2">
        <name>Mg(2+)</name>
        <dbReference type="ChEBI" id="CHEBI:18420"/>
    </cofactor>
</comment>
<evidence type="ECO:0000256" key="6">
    <source>
        <dbReference type="ARBA" id="ARBA00022516"/>
    </source>
</evidence>
<feature type="transmembrane region" description="Helical" evidence="20">
    <location>
        <begin position="88"/>
        <end position="109"/>
    </location>
</feature>
<evidence type="ECO:0000256" key="16">
    <source>
        <dbReference type="ARBA" id="ARBA00023264"/>
    </source>
</evidence>
<dbReference type="GO" id="GO:0032543">
    <property type="term" value="P:mitochondrial translation"/>
    <property type="evidence" value="ECO:0007669"/>
    <property type="project" value="InterPro"/>
</dbReference>
<dbReference type="PROSITE" id="PS00379">
    <property type="entry name" value="CDP_ALCOHOL_P_TRANSF"/>
    <property type="match status" value="1"/>
</dbReference>
<evidence type="ECO:0000256" key="2">
    <source>
        <dbReference type="ARBA" id="ARBA00001946"/>
    </source>
</evidence>
<dbReference type="Proteomes" id="UP001175271">
    <property type="component" value="Unassembled WGS sequence"/>
</dbReference>
<dbReference type="GO" id="GO:0008654">
    <property type="term" value="P:phospholipid biosynthetic process"/>
    <property type="evidence" value="ECO:0007669"/>
    <property type="project" value="UniProtKB-KW"/>
</dbReference>
<dbReference type="PANTHER" id="PTHR13490">
    <property type="entry name" value="MITOCHONDRIAL 28S RIBOSOMAL PROTEIN S28"/>
    <property type="match status" value="1"/>
</dbReference>
<evidence type="ECO:0000256" key="4">
    <source>
        <dbReference type="ARBA" id="ARBA00010441"/>
    </source>
</evidence>
<evidence type="ECO:0000256" key="3">
    <source>
        <dbReference type="ARBA" id="ARBA00004141"/>
    </source>
</evidence>
<dbReference type="InterPro" id="IPR000462">
    <property type="entry name" value="CDP-OH_P_trans"/>
</dbReference>